<organism evidence="1 2">
    <name type="scientific">Olea europaea subsp. europaea</name>
    <dbReference type="NCBI Taxonomy" id="158383"/>
    <lineage>
        <taxon>Eukaryota</taxon>
        <taxon>Viridiplantae</taxon>
        <taxon>Streptophyta</taxon>
        <taxon>Embryophyta</taxon>
        <taxon>Tracheophyta</taxon>
        <taxon>Spermatophyta</taxon>
        <taxon>Magnoliopsida</taxon>
        <taxon>eudicotyledons</taxon>
        <taxon>Gunneridae</taxon>
        <taxon>Pentapetalae</taxon>
        <taxon>asterids</taxon>
        <taxon>lamiids</taxon>
        <taxon>Lamiales</taxon>
        <taxon>Oleaceae</taxon>
        <taxon>Oleeae</taxon>
        <taxon>Olea</taxon>
    </lineage>
</organism>
<dbReference type="Gramene" id="OE9A052249T1">
    <property type="protein sequence ID" value="OE9A052249C1"/>
    <property type="gene ID" value="OE9A052249"/>
</dbReference>
<name>A0A8S0PIR4_OLEEU</name>
<dbReference type="AlphaFoldDB" id="A0A8S0PIR4"/>
<protein>
    <submittedName>
        <fullName evidence="1">Uncharacterized protein</fullName>
    </submittedName>
</protein>
<comment type="caution">
    <text evidence="1">The sequence shown here is derived from an EMBL/GenBank/DDBJ whole genome shotgun (WGS) entry which is preliminary data.</text>
</comment>
<reference evidence="1 2" key="1">
    <citation type="submission" date="2019-12" db="EMBL/GenBank/DDBJ databases">
        <authorList>
            <person name="Alioto T."/>
            <person name="Alioto T."/>
            <person name="Gomez Garrido J."/>
        </authorList>
    </citation>
    <scope>NUCLEOTIDE SEQUENCE [LARGE SCALE GENOMIC DNA]</scope>
</reference>
<accession>A0A8S0PIR4</accession>
<dbReference type="EMBL" id="CACTIH010000096">
    <property type="protein sequence ID" value="CAA2953677.1"/>
    <property type="molecule type" value="Genomic_DNA"/>
</dbReference>
<evidence type="ECO:0000313" key="2">
    <source>
        <dbReference type="Proteomes" id="UP000594638"/>
    </source>
</evidence>
<dbReference type="Proteomes" id="UP000594638">
    <property type="component" value="Unassembled WGS sequence"/>
</dbReference>
<sequence>MPSQVSKRLSNPLEVLRSHSSLQDAFYCRMRRPFNAGNNISCLHGESAVGLSWDTS</sequence>
<gene>
    <name evidence="1" type="ORF">OLEA9_A052249</name>
</gene>
<proteinExistence type="predicted"/>
<keyword evidence="2" id="KW-1185">Reference proteome</keyword>
<evidence type="ECO:0000313" key="1">
    <source>
        <dbReference type="EMBL" id="CAA2953677.1"/>
    </source>
</evidence>